<name>A0A0F7L5C0_9VIRU</name>
<dbReference type="EMBL" id="KR029585">
    <property type="protein sequence ID" value="AKH46733.1"/>
    <property type="molecule type" value="Genomic_DNA"/>
</dbReference>
<organism evidence="1">
    <name type="scientific">uncultured marine virus</name>
    <dbReference type="NCBI Taxonomy" id="186617"/>
    <lineage>
        <taxon>Viruses</taxon>
        <taxon>environmental samples</taxon>
    </lineage>
</organism>
<sequence length="59" mass="6968">MREFSAFRHAMRAALRRGENKPTNESTDSLHVLRCFPTSLMSDSRISRRRNPRFSKCRV</sequence>
<reference evidence="1" key="1">
    <citation type="journal article" date="2015" name="Front. Microbiol.">
        <title>Combining genomic sequencing methods to explore viral diversity and reveal potential virus-host interactions.</title>
        <authorList>
            <person name="Chow C.E."/>
            <person name="Winget D.M."/>
            <person name="White R.A.III."/>
            <person name="Hallam S.J."/>
            <person name="Suttle C.A."/>
        </authorList>
    </citation>
    <scope>NUCLEOTIDE SEQUENCE</scope>
    <source>
        <strain evidence="1">Anoxic2_1</strain>
    </source>
</reference>
<reference evidence="1" key="2">
    <citation type="submission" date="2015-03" db="EMBL/GenBank/DDBJ databases">
        <authorList>
            <person name="Chow C.-E.T."/>
            <person name="Winget D.M."/>
            <person name="White R.A.III."/>
            <person name="Hallam S.J."/>
            <person name="Suttle C.A."/>
        </authorList>
    </citation>
    <scope>NUCLEOTIDE SEQUENCE</scope>
    <source>
        <strain evidence="1">Anoxic2_1</strain>
    </source>
</reference>
<accession>A0A0F7L5C0</accession>
<proteinExistence type="predicted"/>
<protein>
    <submittedName>
        <fullName evidence="1">Uncharacterized protein</fullName>
    </submittedName>
</protein>
<evidence type="ECO:0000313" key="1">
    <source>
        <dbReference type="EMBL" id="AKH46733.1"/>
    </source>
</evidence>